<keyword evidence="1" id="KW-0694">RNA-binding</keyword>
<dbReference type="InterPro" id="IPR003494">
    <property type="entry name" value="SHS2_FtsA"/>
</dbReference>
<gene>
    <name evidence="3" type="ORF">I0Q91_02540</name>
</gene>
<accession>A0A931AP76</accession>
<dbReference type="GO" id="GO:0003723">
    <property type="term" value="F:RNA binding"/>
    <property type="evidence" value="ECO:0007669"/>
    <property type="project" value="UniProtKB-KW"/>
</dbReference>
<dbReference type="Proteomes" id="UP000621436">
    <property type="component" value="Unassembled WGS sequence"/>
</dbReference>
<dbReference type="PANTHER" id="PTHR32432:SF3">
    <property type="entry name" value="ETHANOLAMINE UTILIZATION PROTEIN EUTJ"/>
    <property type="match status" value="1"/>
</dbReference>
<protein>
    <submittedName>
        <fullName evidence="3">MoaD/ThiS family protein</fullName>
    </submittedName>
</protein>
<proteinExistence type="predicted"/>
<dbReference type="Gene3D" id="3.30.420.40">
    <property type="match status" value="2"/>
</dbReference>
<organism evidence="3 4">
    <name type="scientific">Halonatronomonas betaini</name>
    <dbReference type="NCBI Taxonomy" id="2778430"/>
    <lineage>
        <taxon>Bacteria</taxon>
        <taxon>Bacillati</taxon>
        <taxon>Bacillota</taxon>
        <taxon>Clostridia</taxon>
        <taxon>Halanaerobiales</taxon>
        <taxon>Halarsenatibacteraceae</taxon>
        <taxon>Halonatronomonas</taxon>
    </lineage>
</organism>
<reference evidence="3" key="1">
    <citation type="submission" date="2020-11" db="EMBL/GenBank/DDBJ databases">
        <title>Halonatronomonas betainensis gen. nov., sp. nov. a novel haloalkaliphilic representative of the family Halanaerobiacae capable of betaine degradation.</title>
        <authorList>
            <person name="Boltyanskaya Y."/>
            <person name="Kevbrin V."/>
            <person name="Detkova E."/>
            <person name="Grouzdev D.S."/>
            <person name="Koziaeva V."/>
            <person name="Zhilina T."/>
        </authorList>
    </citation>
    <scope>NUCLEOTIDE SEQUENCE</scope>
    <source>
        <strain evidence="3">Z-7014</strain>
    </source>
</reference>
<dbReference type="InterPro" id="IPR043129">
    <property type="entry name" value="ATPase_NBD"/>
</dbReference>
<evidence type="ECO:0000259" key="2">
    <source>
        <dbReference type="SMART" id="SM00842"/>
    </source>
</evidence>
<sequence length="723" mass="80236">MIELTAQQEQDDYIFALDIGTRTLIGVLMVREGEEYEVLTSKVVYHSTRAMMDGQIHNIQEVANRCSSLIADIEEESGLKINKVALAAAGRALETATVTGEIDFNQKKTVTAEDINALEFSAIQQAQEKVVERSDKNSKADYHFVGYSVREFRLDDMFLTDLNQQRGSNIQADLIVTFLPQVVVDSLLAVINELGLEVSGLTLEPIAASKVVIPRDMYNFNLALVDIGAGTADIAVTKSGSMIGYGMVPVAGDEITEKIAENYLIDYHSAEEIKCNLASSDKFEVKNAIGMTTEIQKDEINEVISGQIEAMAGMIAEEILKINTESPKAVICIGGGSLTPGFTDKLAEFLDLPIDRVGIRDADDLRKIKGKVKDIAGTQTITPIGIGIVADQNREKTIFTRVSVNGEDVRLFSLKQPLVRDALISASVDPKSIQGRPGKGITCTVNGELKTIPGEFGSPGYVKLNGNEVELDQELKNGDSIEFKAGRKGNDARARIRDLFSNDLLEKKIIRYQGEEISVEPEIKINDKKVAPDLRVEDGMEIEFFPVKTIGQAVRNLLELDYIPENNLIKVNVSGKDKFLPQSEWFITDGSQPLDLSKPLKSHQKLVIERKEKVETVKDLVDYLDFKSNKTEIIFNGNRLKLDNRIASIKINGENVDNNYSLKNGDKIEFFKKNLTLDKTLDLINYSLSEKMKENAKILINGEEGEFEDRLKSGDRIKLKFLN</sequence>
<evidence type="ECO:0000313" key="3">
    <source>
        <dbReference type="EMBL" id="MBF8435947.1"/>
    </source>
</evidence>
<dbReference type="AlphaFoldDB" id="A0A931AP76"/>
<evidence type="ECO:0000313" key="4">
    <source>
        <dbReference type="Proteomes" id="UP000621436"/>
    </source>
</evidence>
<dbReference type="SMART" id="SM00842">
    <property type="entry name" value="FtsA"/>
    <property type="match status" value="1"/>
</dbReference>
<dbReference type="InterPro" id="IPR003749">
    <property type="entry name" value="ThiS/MoaD-like"/>
</dbReference>
<dbReference type="RefSeq" id="WP_270452680.1">
    <property type="nucleotide sequence ID" value="NZ_JADPIE010000001.1"/>
</dbReference>
<evidence type="ECO:0000256" key="1">
    <source>
        <dbReference type="PROSITE-ProRule" id="PRU00182"/>
    </source>
</evidence>
<comment type="caution">
    <text evidence="3">The sequence shown here is derived from an EMBL/GenBank/DDBJ whole genome shotgun (WGS) entry which is preliminary data.</text>
</comment>
<keyword evidence="4" id="KW-1185">Reference proteome</keyword>
<dbReference type="PANTHER" id="PTHR32432">
    <property type="entry name" value="CELL DIVISION PROTEIN FTSA-RELATED"/>
    <property type="match status" value="1"/>
</dbReference>
<dbReference type="EMBL" id="JADPIE010000001">
    <property type="protein sequence ID" value="MBF8435947.1"/>
    <property type="molecule type" value="Genomic_DNA"/>
</dbReference>
<dbReference type="Pfam" id="PF02597">
    <property type="entry name" value="ThiS"/>
    <property type="match status" value="1"/>
</dbReference>
<dbReference type="CDD" id="cd24004">
    <property type="entry name" value="ASKHA_NBD_PilM-like"/>
    <property type="match status" value="1"/>
</dbReference>
<feature type="domain" description="SHS2" evidence="2">
    <location>
        <begin position="14"/>
        <end position="212"/>
    </location>
</feature>
<dbReference type="InterPro" id="IPR050696">
    <property type="entry name" value="FtsA/MreB"/>
</dbReference>
<dbReference type="PROSITE" id="PS50889">
    <property type="entry name" value="S4"/>
    <property type="match status" value="2"/>
</dbReference>
<dbReference type="GO" id="GO:0051301">
    <property type="term" value="P:cell division"/>
    <property type="evidence" value="ECO:0007669"/>
    <property type="project" value="InterPro"/>
</dbReference>
<dbReference type="SUPFAM" id="SSF53067">
    <property type="entry name" value="Actin-like ATPase domain"/>
    <property type="match status" value="2"/>
</dbReference>
<name>A0A931AP76_9FIRM</name>
<dbReference type="Pfam" id="PF14450">
    <property type="entry name" value="FtsA"/>
    <property type="match status" value="1"/>
</dbReference>